<feature type="domain" description="HAMP" evidence="5">
    <location>
        <begin position="25"/>
        <end position="78"/>
    </location>
</feature>
<keyword evidence="2 4" id="KW-1133">Transmembrane helix</keyword>
<evidence type="ECO:0000256" key="2">
    <source>
        <dbReference type="ARBA" id="ARBA00022989"/>
    </source>
</evidence>
<feature type="compositionally biased region" description="Low complexity" evidence="3">
    <location>
        <begin position="70"/>
        <end position="88"/>
    </location>
</feature>
<dbReference type="CDD" id="cd06225">
    <property type="entry name" value="HAMP"/>
    <property type="match status" value="1"/>
</dbReference>
<dbReference type="Gene3D" id="6.10.340.10">
    <property type="match status" value="1"/>
</dbReference>
<feature type="region of interest" description="Disordered" evidence="3">
    <location>
        <begin position="70"/>
        <end position="98"/>
    </location>
</feature>
<evidence type="ECO:0000256" key="4">
    <source>
        <dbReference type="SAM" id="Phobius"/>
    </source>
</evidence>
<protein>
    <recommendedName>
        <fullName evidence="5">HAMP domain-containing protein</fullName>
    </recommendedName>
</protein>
<feature type="compositionally biased region" description="Pro residues" evidence="3">
    <location>
        <begin position="89"/>
        <end position="98"/>
    </location>
</feature>
<evidence type="ECO:0000259" key="5">
    <source>
        <dbReference type="PROSITE" id="PS50885"/>
    </source>
</evidence>
<dbReference type="Proteomes" id="UP001500016">
    <property type="component" value="Unassembled WGS sequence"/>
</dbReference>
<evidence type="ECO:0000313" key="7">
    <source>
        <dbReference type="Proteomes" id="UP001500016"/>
    </source>
</evidence>
<organism evidence="6 7">
    <name type="scientific">Streptomyces albiaxialis</name>
    <dbReference type="NCBI Taxonomy" id="329523"/>
    <lineage>
        <taxon>Bacteria</taxon>
        <taxon>Bacillati</taxon>
        <taxon>Actinomycetota</taxon>
        <taxon>Actinomycetes</taxon>
        <taxon>Kitasatosporales</taxon>
        <taxon>Streptomycetaceae</taxon>
        <taxon>Streptomyces</taxon>
    </lineage>
</organism>
<comment type="caution">
    <text evidence="6">The sequence shown here is derived from an EMBL/GenBank/DDBJ whole genome shotgun (WGS) entry which is preliminary data.</text>
</comment>
<accession>A0ABN2WXR5</accession>
<name>A0ABN2WXR5_9ACTN</name>
<feature type="transmembrane region" description="Helical" evidence="4">
    <location>
        <begin position="6"/>
        <end position="24"/>
    </location>
</feature>
<sequence>MATEAAASMVFLLVFGLVGGWILAGSMLSPLARISDATRLATNGSLSHRIRLPGRRDEFRELSDAFDVTRTTRSSTTCPREASCGSTPAPAPASAPRP</sequence>
<keyword evidence="1 4" id="KW-0812">Transmembrane</keyword>
<dbReference type="EMBL" id="BAAAPE010000025">
    <property type="protein sequence ID" value="GAA2101114.1"/>
    <property type="molecule type" value="Genomic_DNA"/>
</dbReference>
<keyword evidence="7" id="KW-1185">Reference proteome</keyword>
<evidence type="ECO:0000313" key="6">
    <source>
        <dbReference type="EMBL" id="GAA2101114.1"/>
    </source>
</evidence>
<gene>
    <name evidence="6" type="ORF">GCM10009801_74100</name>
</gene>
<dbReference type="Pfam" id="PF00672">
    <property type="entry name" value="HAMP"/>
    <property type="match status" value="1"/>
</dbReference>
<reference evidence="6 7" key="1">
    <citation type="journal article" date="2019" name="Int. J. Syst. Evol. Microbiol.">
        <title>The Global Catalogue of Microorganisms (GCM) 10K type strain sequencing project: providing services to taxonomists for standard genome sequencing and annotation.</title>
        <authorList>
            <consortium name="The Broad Institute Genomics Platform"/>
            <consortium name="The Broad Institute Genome Sequencing Center for Infectious Disease"/>
            <person name="Wu L."/>
            <person name="Ma J."/>
        </authorList>
    </citation>
    <scope>NUCLEOTIDE SEQUENCE [LARGE SCALE GENOMIC DNA]</scope>
    <source>
        <strain evidence="6 7">JCM 15478</strain>
    </source>
</reference>
<dbReference type="SUPFAM" id="SSF158472">
    <property type="entry name" value="HAMP domain-like"/>
    <property type="match status" value="1"/>
</dbReference>
<evidence type="ECO:0000256" key="3">
    <source>
        <dbReference type="SAM" id="MobiDB-lite"/>
    </source>
</evidence>
<evidence type="ECO:0000256" key="1">
    <source>
        <dbReference type="ARBA" id="ARBA00022692"/>
    </source>
</evidence>
<dbReference type="InterPro" id="IPR003660">
    <property type="entry name" value="HAMP_dom"/>
</dbReference>
<proteinExistence type="predicted"/>
<keyword evidence="4" id="KW-0472">Membrane</keyword>
<dbReference type="PROSITE" id="PS50885">
    <property type="entry name" value="HAMP"/>
    <property type="match status" value="1"/>
</dbReference>